<evidence type="ECO:0000313" key="7">
    <source>
        <dbReference type="Proteomes" id="UP000400924"/>
    </source>
</evidence>
<evidence type="ECO:0000256" key="2">
    <source>
        <dbReference type="ARBA" id="ARBA00022964"/>
    </source>
</evidence>
<feature type="region of interest" description="Disordered" evidence="4">
    <location>
        <begin position="211"/>
        <end position="264"/>
    </location>
</feature>
<dbReference type="InterPro" id="IPR050770">
    <property type="entry name" value="Intradiol_RC_Dioxygenase"/>
</dbReference>
<feature type="domain" description="Intradiol ring-cleavage dioxygenases" evidence="5">
    <location>
        <begin position="23"/>
        <end position="188"/>
    </location>
</feature>
<feature type="compositionally biased region" description="Polar residues" evidence="4">
    <location>
        <begin position="8"/>
        <end position="21"/>
    </location>
</feature>
<dbReference type="InterPro" id="IPR015889">
    <property type="entry name" value="Intradiol_dOase_core"/>
</dbReference>
<dbReference type="GO" id="GO:0016702">
    <property type="term" value="F:oxidoreductase activity, acting on single donors with incorporation of molecular oxygen, incorporation of two atoms of oxygen"/>
    <property type="evidence" value="ECO:0007669"/>
    <property type="project" value="InterPro"/>
</dbReference>
<dbReference type="PANTHER" id="PTHR33711">
    <property type="entry name" value="DIOXYGENASE, PUTATIVE (AFU_ORTHOLOGUE AFUA_2G02910)-RELATED"/>
    <property type="match status" value="1"/>
</dbReference>
<dbReference type="InterPro" id="IPR000627">
    <property type="entry name" value="Intradiol_dOase_C"/>
</dbReference>
<comment type="similarity">
    <text evidence="1">Belongs to the intradiol ring-cleavage dioxygenase family.</text>
</comment>
<keyword evidence="2" id="KW-0223">Dioxygenase</keyword>
<dbReference type="Gene3D" id="2.60.130.10">
    <property type="entry name" value="Aromatic compound dioxygenase"/>
    <property type="match status" value="1"/>
</dbReference>
<dbReference type="AlphaFoldDB" id="A0A5N8XU14"/>
<organism evidence="6 7">
    <name type="scientific">Streptomyces spongiae</name>
    <dbReference type="NCBI Taxonomy" id="565072"/>
    <lineage>
        <taxon>Bacteria</taxon>
        <taxon>Bacillati</taxon>
        <taxon>Actinomycetota</taxon>
        <taxon>Actinomycetes</taxon>
        <taxon>Kitasatosporales</taxon>
        <taxon>Streptomycetaceae</taxon>
        <taxon>Streptomyces</taxon>
    </lineage>
</organism>
<name>A0A5N8XU14_9ACTN</name>
<dbReference type="PANTHER" id="PTHR33711:SF7">
    <property type="entry name" value="INTRADIOL RING-CLEAVAGE DIOXYGENASES DOMAIN-CONTAINING PROTEIN-RELATED"/>
    <property type="match status" value="1"/>
</dbReference>
<proteinExistence type="inferred from homology"/>
<sequence length="264" mass="29586">MWLDRLTDGTTADSWEGTPSNPEGPYYVPGAPLLKPVGPGASYVLPMRSDEPGTPLIVSGQVRALDGQPLAMAELDTWQCADTGVYSMLGMDDQPDWNLRGRFHTDEEGRFEFRTIKPVPYMPADIPQSILDFYDALGKAHFRPRHIHLKVRHEDIAASGQFMTQLYFQGDPYLEADPGQNAHTRLAMPTRIHHEPAGAESRRAAEPRLLSGRPFQPHHRHRDSRPGAAGRLRLSPRLDGLTAVQHTSNSRREDSGRFQGHRSR</sequence>
<evidence type="ECO:0000313" key="6">
    <source>
        <dbReference type="EMBL" id="MPY62115.1"/>
    </source>
</evidence>
<dbReference type="Pfam" id="PF00775">
    <property type="entry name" value="Dioxygenase_C"/>
    <property type="match status" value="1"/>
</dbReference>
<dbReference type="Proteomes" id="UP000400924">
    <property type="component" value="Unassembled WGS sequence"/>
</dbReference>
<evidence type="ECO:0000259" key="5">
    <source>
        <dbReference type="Pfam" id="PF00775"/>
    </source>
</evidence>
<comment type="caution">
    <text evidence="6">The sequence shown here is derived from an EMBL/GenBank/DDBJ whole genome shotgun (WGS) entry which is preliminary data.</text>
</comment>
<evidence type="ECO:0000256" key="3">
    <source>
        <dbReference type="ARBA" id="ARBA00023002"/>
    </source>
</evidence>
<gene>
    <name evidence="6" type="ORF">FNH08_34735</name>
</gene>
<dbReference type="GO" id="GO:0008199">
    <property type="term" value="F:ferric iron binding"/>
    <property type="evidence" value="ECO:0007669"/>
    <property type="project" value="InterPro"/>
</dbReference>
<evidence type="ECO:0000256" key="1">
    <source>
        <dbReference type="ARBA" id="ARBA00007825"/>
    </source>
</evidence>
<feature type="region of interest" description="Disordered" evidence="4">
    <location>
        <begin position="1"/>
        <end position="24"/>
    </location>
</feature>
<accession>A0A5N8XU14</accession>
<keyword evidence="7" id="KW-1185">Reference proteome</keyword>
<keyword evidence="3" id="KW-0560">Oxidoreductase</keyword>
<evidence type="ECO:0000256" key="4">
    <source>
        <dbReference type="SAM" id="MobiDB-lite"/>
    </source>
</evidence>
<protein>
    <recommendedName>
        <fullName evidence="5">Intradiol ring-cleavage dioxygenases domain-containing protein</fullName>
    </recommendedName>
</protein>
<dbReference type="EMBL" id="VJZC01000373">
    <property type="protein sequence ID" value="MPY62115.1"/>
    <property type="molecule type" value="Genomic_DNA"/>
</dbReference>
<dbReference type="RefSeq" id="WP_322725985.1">
    <property type="nucleotide sequence ID" value="NZ_VJZC01000373.1"/>
</dbReference>
<reference evidence="6 7" key="1">
    <citation type="submission" date="2019-07" db="EMBL/GenBank/DDBJ databases">
        <title>New species of Amycolatopsis and Streptomyces.</title>
        <authorList>
            <person name="Duangmal K."/>
            <person name="Teo W.F.A."/>
            <person name="Lipun K."/>
        </authorList>
    </citation>
    <scope>NUCLEOTIDE SEQUENCE [LARGE SCALE GENOMIC DNA]</scope>
    <source>
        <strain evidence="6 7">NBRC 106415</strain>
    </source>
</reference>
<dbReference type="SUPFAM" id="SSF49482">
    <property type="entry name" value="Aromatic compound dioxygenase"/>
    <property type="match status" value="1"/>
</dbReference>